<reference evidence="1 2" key="1">
    <citation type="submission" date="2017-03" db="EMBL/GenBank/DDBJ databases">
        <title>Lifting the veil on microbial sulfur biogeochemistry in mining wastewaters.</title>
        <authorList>
            <person name="Kantor R.S."/>
            <person name="Colenbrander Nelson T."/>
            <person name="Marshall S."/>
            <person name="Bennett D."/>
            <person name="Apte S."/>
            <person name="Camacho D."/>
            <person name="Thomas B.C."/>
            <person name="Warren L.A."/>
            <person name="Banfield J.F."/>
        </authorList>
    </citation>
    <scope>NUCLEOTIDE SEQUENCE [LARGE SCALE GENOMIC DNA]</scope>
    <source>
        <strain evidence="1">32-69-9</strain>
    </source>
</reference>
<dbReference type="InterPro" id="IPR024072">
    <property type="entry name" value="DHFR-like_dom_sf"/>
</dbReference>
<accession>A0A258FKA9</accession>
<organism evidence="1 2">
    <name type="scientific">Brevundimonas subvibrioides</name>
    <dbReference type="NCBI Taxonomy" id="74313"/>
    <lineage>
        <taxon>Bacteria</taxon>
        <taxon>Pseudomonadati</taxon>
        <taxon>Pseudomonadota</taxon>
        <taxon>Alphaproteobacteria</taxon>
        <taxon>Caulobacterales</taxon>
        <taxon>Caulobacteraceae</taxon>
        <taxon>Brevundimonas</taxon>
    </lineage>
</organism>
<dbReference type="Gene3D" id="3.40.430.10">
    <property type="entry name" value="Dihydrofolate Reductase, subunit A"/>
    <property type="match status" value="1"/>
</dbReference>
<evidence type="ECO:0000313" key="2">
    <source>
        <dbReference type="Proteomes" id="UP000215595"/>
    </source>
</evidence>
<dbReference type="AlphaFoldDB" id="A0A258FKA9"/>
<dbReference type="EMBL" id="NCEB01000019">
    <property type="protein sequence ID" value="OYX33010.1"/>
    <property type="molecule type" value="Genomic_DNA"/>
</dbReference>
<sequence>MRKVRLSTFLTLDGVMQAPGGPTEVWTGGFPYGGWLAPHFDETVGEMMDHWIGRDYDLLLGRKTYEIFAAHWPDQDDEIGRVFNAIDKFVVAGPDTPLTWANSHRLTGDPADAVRRLKASGERDLLIQGSGGRRAGADRCAIPASSRRFLPSKKNVVF</sequence>
<comment type="caution">
    <text evidence="1">The sequence shown here is derived from an EMBL/GenBank/DDBJ whole genome shotgun (WGS) entry which is preliminary data.</text>
</comment>
<protein>
    <submittedName>
        <fullName evidence="1">Uncharacterized protein</fullName>
    </submittedName>
</protein>
<dbReference type="SUPFAM" id="SSF53597">
    <property type="entry name" value="Dihydrofolate reductase-like"/>
    <property type="match status" value="1"/>
</dbReference>
<name>A0A258FKA9_9CAUL</name>
<dbReference type="Proteomes" id="UP000215595">
    <property type="component" value="Unassembled WGS sequence"/>
</dbReference>
<evidence type="ECO:0000313" key="1">
    <source>
        <dbReference type="EMBL" id="OYX33010.1"/>
    </source>
</evidence>
<proteinExistence type="predicted"/>
<gene>
    <name evidence="1" type="ORF">B7Z01_10280</name>
</gene>